<protein>
    <recommendedName>
        <fullName evidence="2">FBA domain-containing protein</fullName>
    </recommendedName>
</protein>
<evidence type="ECO:0000256" key="1">
    <source>
        <dbReference type="SAM" id="MobiDB-lite"/>
    </source>
</evidence>
<gene>
    <name evidence="3" type="ORF">GCM10023195_73300</name>
</gene>
<reference evidence="4" key="1">
    <citation type="journal article" date="2019" name="Int. J. Syst. Evol. Microbiol.">
        <title>The Global Catalogue of Microorganisms (GCM) 10K type strain sequencing project: providing services to taxonomists for standard genome sequencing and annotation.</title>
        <authorList>
            <consortium name="The Broad Institute Genomics Platform"/>
            <consortium name="The Broad Institute Genome Sequencing Center for Infectious Disease"/>
            <person name="Wu L."/>
            <person name="Ma J."/>
        </authorList>
    </citation>
    <scope>NUCLEOTIDE SEQUENCE [LARGE SCALE GENOMIC DNA]</scope>
    <source>
        <strain evidence="4">JCM 17938</strain>
    </source>
</reference>
<evidence type="ECO:0000313" key="4">
    <source>
        <dbReference type="Proteomes" id="UP001500212"/>
    </source>
</evidence>
<dbReference type="Proteomes" id="UP001500212">
    <property type="component" value="Unassembled WGS sequence"/>
</dbReference>
<evidence type="ECO:0000259" key="2">
    <source>
        <dbReference type="PROSITE" id="PS51114"/>
    </source>
</evidence>
<name>A0ABP8TU21_9ACTN</name>
<sequence length="164" mass="18207">MMNGKSHSRDMHRLVELCRELAKLDLHVGVSDARPALSARGDLTDRKVWVEIDAGSFVWRRDDLARHPVDDPVGAAACLADYLKNRDTESGHRPRGRIRPCSALPPRPTCPVARRGRRRPIRSSCFGDGSPAWCSGTASVRARGGRWRGSRKSGGWSRPWTPTS</sequence>
<feature type="compositionally biased region" description="Low complexity" evidence="1">
    <location>
        <begin position="153"/>
        <end position="164"/>
    </location>
</feature>
<dbReference type="PROSITE" id="PS51114">
    <property type="entry name" value="FBA"/>
    <property type="match status" value="1"/>
</dbReference>
<feature type="region of interest" description="Disordered" evidence="1">
    <location>
        <begin position="144"/>
        <end position="164"/>
    </location>
</feature>
<organism evidence="3 4">
    <name type="scientific">Actinoallomurus liliacearum</name>
    <dbReference type="NCBI Taxonomy" id="1080073"/>
    <lineage>
        <taxon>Bacteria</taxon>
        <taxon>Bacillati</taxon>
        <taxon>Actinomycetota</taxon>
        <taxon>Actinomycetes</taxon>
        <taxon>Streptosporangiales</taxon>
        <taxon>Thermomonosporaceae</taxon>
        <taxon>Actinoallomurus</taxon>
    </lineage>
</organism>
<proteinExistence type="predicted"/>
<dbReference type="InterPro" id="IPR007397">
    <property type="entry name" value="F-box-assoc_dom"/>
</dbReference>
<accession>A0ABP8TU21</accession>
<evidence type="ECO:0000313" key="3">
    <source>
        <dbReference type="EMBL" id="GAA4616472.1"/>
    </source>
</evidence>
<comment type="caution">
    <text evidence="3">The sequence shown here is derived from an EMBL/GenBank/DDBJ whole genome shotgun (WGS) entry which is preliminary data.</text>
</comment>
<dbReference type="EMBL" id="BAABHJ010000032">
    <property type="protein sequence ID" value="GAA4616472.1"/>
    <property type="molecule type" value="Genomic_DNA"/>
</dbReference>
<feature type="domain" description="FBA" evidence="2">
    <location>
        <begin position="109"/>
        <end position="164"/>
    </location>
</feature>
<keyword evidence="4" id="KW-1185">Reference proteome</keyword>